<organism evidence="3">
    <name type="scientific">Mucor ambiguus</name>
    <dbReference type="NCBI Taxonomy" id="91626"/>
    <lineage>
        <taxon>Eukaryota</taxon>
        <taxon>Fungi</taxon>
        <taxon>Fungi incertae sedis</taxon>
        <taxon>Mucoromycota</taxon>
        <taxon>Mucoromycotina</taxon>
        <taxon>Mucoromycetes</taxon>
        <taxon>Mucorales</taxon>
        <taxon>Mucorineae</taxon>
        <taxon>Mucoraceae</taxon>
        <taxon>Mucor</taxon>
    </lineage>
</organism>
<reference evidence="3" key="1">
    <citation type="submission" date="2014-09" db="EMBL/GenBank/DDBJ databases">
        <title>Draft genome sequence of an oleaginous Mucoromycotina fungus Mucor ambiguus NBRC6742.</title>
        <authorList>
            <person name="Takeda I."/>
            <person name="Yamane N."/>
            <person name="Morita T."/>
            <person name="Tamano K."/>
            <person name="Machida M."/>
            <person name="Baker S."/>
            <person name="Koike H."/>
        </authorList>
    </citation>
    <scope>NUCLEOTIDE SEQUENCE</scope>
    <source>
        <strain evidence="3">NBRC 6742</strain>
    </source>
</reference>
<dbReference type="InterPro" id="IPR013216">
    <property type="entry name" value="Methyltransf_11"/>
</dbReference>
<dbReference type="Proteomes" id="UP000053815">
    <property type="component" value="Unassembled WGS sequence"/>
</dbReference>
<feature type="domain" description="Methyltransferase type 11" evidence="2">
    <location>
        <begin position="302"/>
        <end position="371"/>
    </location>
</feature>
<dbReference type="SUPFAM" id="SSF53335">
    <property type="entry name" value="S-adenosyl-L-methionine-dependent methyltransferases"/>
    <property type="match status" value="1"/>
</dbReference>
<dbReference type="InterPro" id="IPR029063">
    <property type="entry name" value="SAM-dependent_MTases_sf"/>
</dbReference>
<keyword evidence="3" id="KW-0808">Transferase</keyword>
<dbReference type="GO" id="GO:0032259">
    <property type="term" value="P:methylation"/>
    <property type="evidence" value="ECO:0007669"/>
    <property type="project" value="UniProtKB-KW"/>
</dbReference>
<evidence type="ECO:0000313" key="3">
    <source>
        <dbReference type="EMBL" id="GAN05571.1"/>
    </source>
</evidence>
<evidence type="ECO:0000256" key="1">
    <source>
        <dbReference type="SAM" id="MobiDB-lite"/>
    </source>
</evidence>
<keyword evidence="3" id="KW-0489">Methyltransferase</keyword>
<accession>A0A0C9M6Q1</accession>
<proteinExistence type="predicted"/>
<dbReference type="Gene3D" id="3.40.50.150">
    <property type="entry name" value="Vaccinia Virus protein VP39"/>
    <property type="match status" value="1"/>
</dbReference>
<dbReference type="EMBL" id="DF836384">
    <property type="protein sequence ID" value="GAN05571.1"/>
    <property type="molecule type" value="Genomic_DNA"/>
</dbReference>
<sequence>MGNQPSKDGLLIDNTNQRRIRPSMSSAKTSSAGSLNRQDYQQLENSRIVPSKSSRLLPKRQQQKKLAQQQQQQQQLQQPVVVSPIRHQLVLTDHVTPLVSLSAASSFNVYQQQRRSSAATTTYRDTRSMSSTSITSEEGEPNTPTYLRSSYDEFAHSFMNDIHSQHHQQQKKLSSSLPVKYSDGFIINTAAPTSSTPLHYFDQINHRRESKEVWVYEYGAEKERDRQTRQLAEPTKILESACGVGKYSCSCEDSGTQINKVSTLGLWSLEIAHDYPNCQVIGIDVVPPSEKEGWNLATVSSFNTSSSLSAGQLKKENNVKFQYGDILQTLMFPDNHFDLVYQRDVATVLPFNLWANLISEFFRVTKSGGQIQLVEYGIIYSGTIYGRIAYPVPFLDLLFKSPGPVLTQVNEWYRSAAATIGVNPDYTHHITEYMEDAGFVDVQVQVYDIPIGEWPETDLEKQHGYLYKEQMRALFKSMKRWWCSEIKVSQQEYDQVCAEAMEEFEEFQSSARWKIFTARKP</sequence>
<dbReference type="CDD" id="cd02440">
    <property type="entry name" value="AdoMet_MTases"/>
    <property type="match status" value="1"/>
</dbReference>
<dbReference type="PANTHER" id="PTHR43591">
    <property type="entry name" value="METHYLTRANSFERASE"/>
    <property type="match status" value="1"/>
</dbReference>
<name>A0A0C9M6Q1_9FUNG</name>
<protein>
    <submittedName>
        <fullName evidence="3">Type 11 methyltransferase</fullName>
    </submittedName>
</protein>
<keyword evidence="4" id="KW-1185">Reference proteome</keyword>
<gene>
    <name evidence="3" type="ORF">MAM1_0095c05042</name>
</gene>
<dbReference type="PANTHER" id="PTHR43591:SF24">
    <property type="entry name" value="2-METHOXY-6-POLYPRENYL-1,4-BENZOQUINOL METHYLASE, MITOCHONDRIAL"/>
    <property type="match status" value="1"/>
</dbReference>
<dbReference type="Pfam" id="PF08241">
    <property type="entry name" value="Methyltransf_11"/>
    <property type="match status" value="1"/>
</dbReference>
<evidence type="ECO:0000259" key="2">
    <source>
        <dbReference type="Pfam" id="PF08241"/>
    </source>
</evidence>
<dbReference type="OrthoDB" id="2013972at2759"/>
<dbReference type="STRING" id="91626.A0A0C9M6Q1"/>
<feature type="region of interest" description="Disordered" evidence="1">
    <location>
        <begin position="1"/>
        <end position="71"/>
    </location>
</feature>
<evidence type="ECO:0000313" key="4">
    <source>
        <dbReference type="Proteomes" id="UP000053815"/>
    </source>
</evidence>
<dbReference type="AlphaFoldDB" id="A0A0C9M6Q1"/>
<feature type="compositionally biased region" description="Low complexity" evidence="1">
    <location>
        <begin position="23"/>
        <end position="34"/>
    </location>
</feature>
<dbReference type="GO" id="GO:0008757">
    <property type="term" value="F:S-adenosylmethionine-dependent methyltransferase activity"/>
    <property type="evidence" value="ECO:0007669"/>
    <property type="project" value="InterPro"/>
</dbReference>
<feature type="region of interest" description="Disordered" evidence="1">
    <location>
        <begin position="110"/>
        <end position="144"/>
    </location>
</feature>
<feature type="compositionally biased region" description="Polar residues" evidence="1">
    <location>
        <begin position="35"/>
        <end position="45"/>
    </location>
</feature>